<proteinExistence type="inferred from homology"/>
<evidence type="ECO:0000256" key="5">
    <source>
        <dbReference type="ARBA" id="ARBA00022741"/>
    </source>
</evidence>
<evidence type="ECO:0000259" key="9">
    <source>
        <dbReference type="Pfam" id="PF00483"/>
    </source>
</evidence>
<dbReference type="GO" id="GO:0009298">
    <property type="term" value="P:GDP-mannose biosynthetic process"/>
    <property type="evidence" value="ECO:0007669"/>
    <property type="project" value="TreeGrafter"/>
</dbReference>
<keyword evidence="12" id="KW-0413">Isomerase</keyword>
<dbReference type="FunFam" id="2.60.120.10:FF:000032">
    <property type="entry name" value="Mannose-1-phosphate guanylyltransferase/mannose-6-phosphate isomerase"/>
    <property type="match status" value="1"/>
</dbReference>
<dbReference type="InterPro" id="IPR014710">
    <property type="entry name" value="RmlC-like_jellyroll"/>
</dbReference>
<dbReference type="SUPFAM" id="SSF51182">
    <property type="entry name" value="RmlC-like cupins"/>
    <property type="match status" value="1"/>
</dbReference>
<dbReference type="InterPro" id="IPR054566">
    <property type="entry name" value="ManC/GMP-like_b-helix"/>
</dbReference>
<dbReference type="InterPro" id="IPR029044">
    <property type="entry name" value="Nucleotide-diphossugar_trans"/>
</dbReference>
<dbReference type="Proteomes" id="UP000239089">
    <property type="component" value="Unassembled WGS sequence"/>
</dbReference>
<reference evidence="12 13" key="1">
    <citation type="journal article" date="2018" name="Arch. Microbiol.">
        <title>New insights into the metabolic potential of the phototrophic purple bacterium Rhodopila globiformis DSM 161(T) from its draft genome sequence and evidence for a vanadium-dependent nitrogenase.</title>
        <authorList>
            <person name="Imhoff J.F."/>
            <person name="Rahn T."/>
            <person name="Kunzel S."/>
            <person name="Neulinger S.C."/>
        </authorList>
    </citation>
    <scope>NUCLEOTIDE SEQUENCE [LARGE SCALE GENOMIC DNA]</scope>
    <source>
        <strain evidence="12 13">DSM 16996</strain>
    </source>
</reference>
<dbReference type="EC" id="2.7.7.13" evidence="2"/>
<dbReference type="Gene3D" id="2.60.120.10">
    <property type="entry name" value="Jelly Rolls"/>
    <property type="match status" value="1"/>
</dbReference>
<dbReference type="Pfam" id="PF22640">
    <property type="entry name" value="ManC_GMP_beta-helix"/>
    <property type="match status" value="1"/>
</dbReference>
<evidence type="ECO:0000256" key="3">
    <source>
        <dbReference type="ARBA" id="ARBA00022679"/>
    </source>
</evidence>
<dbReference type="GO" id="GO:0000271">
    <property type="term" value="P:polysaccharide biosynthetic process"/>
    <property type="evidence" value="ECO:0007669"/>
    <property type="project" value="InterPro"/>
</dbReference>
<evidence type="ECO:0000256" key="2">
    <source>
        <dbReference type="ARBA" id="ARBA00012387"/>
    </source>
</evidence>
<evidence type="ECO:0000256" key="4">
    <source>
        <dbReference type="ARBA" id="ARBA00022695"/>
    </source>
</evidence>
<dbReference type="GO" id="GO:0016853">
    <property type="term" value="F:isomerase activity"/>
    <property type="evidence" value="ECO:0007669"/>
    <property type="project" value="UniProtKB-KW"/>
</dbReference>
<feature type="domain" description="Mannose-6-phosphate isomerase type II C-terminal" evidence="10">
    <location>
        <begin position="351"/>
        <end position="465"/>
    </location>
</feature>
<keyword evidence="6" id="KW-0342">GTP-binding</keyword>
<dbReference type="CDD" id="cd02213">
    <property type="entry name" value="cupin_PMI_typeII_C"/>
    <property type="match status" value="1"/>
</dbReference>
<keyword evidence="13" id="KW-1185">Reference proteome</keyword>
<dbReference type="OrthoDB" id="9806359at2"/>
<dbReference type="Pfam" id="PF01050">
    <property type="entry name" value="MannoseP_isomer"/>
    <property type="match status" value="1"/>
</dbReference>
<dbReference type="GO" id="GO:0004475">
    <property type="term" value="F:mannose-1-phosphate guanylyltransferase (GTP) activity"/>
    <property type="evidence" value="ECO:0007669"/>
    <property type="project" value="UniProtKB-EC"/>
</dbReference>
<evidence type="ECO:0000256" key="7">
    <source>
        <dbReference type="ARBA" id="ARBA00047343"/>
    </source>
</evidence>
<organism evidence="12 13">
    <name type="scientific">Rhodoblastus sphagnicola</name>
    <dbReference type="NCBI Taxonomy" id="333368"/>
    <lineage>
        <taxon>Bacteria</taxon>
        <taxon>Pseudomonadati</taxon>
        <taxon>Pseudomonadota</taxon>
        <taxon>Alphaproteobacteria</taxon>
        <taxon>Hyphomicrobiales</taxon>
        <taxon>Rhodoblastaceae</taxon>
        <taxon>Rhodoblastus</taxon>
    </lineage>
</organism>
<dbReference type="InterPro" id="IPR001538">
    <property type="entry name" value="Man6P_isomerase-2_C"/>
</dbReference>
<evidence type="ECO:0000313" key="13">
    <source>
        <dbReference type="Proteomes" id="UP000239089"/>
    </source>
</evidence>
<dbReference type="PANTHER" id="PTHR46390:SF1">
    <property type="entry name" value="MANNOSE-1-PHOSPHATE GUANYLYLTRANSFERASE"/>
    <property type="match status" value="1"/>
</dbReference>
<comment type="catalytic activity">
    <reaction evidence="7">
        <text>alpha-D-mannose 1-phosphate + GTP + H(+) = GDP-alpha-D-mannose + diphosphate</text>
        <dbReference type="Rhea" id="RHEA:15229"/>
        <dbReference type="ChEBI" id="CHEBI:15378"/>
        <dbReference type="ChEBI" id="CHEBI:33019"/>
        <dbReference type="ChEBI" id="CHEBI:37565"/>
        <dbReference type="ChEBI" id="CHEBI:57527"/>
        <dbReference type="ChEBI" id="CHEBI:58409"/>
        <dbReference type="EC" id="2.7.7.13"/>
    </reaction>
</comment>
<dbReference type="InterPro" id="IPR049577">
    <property type="entry name" value="GMPP_N"/>
</dbReference>
<dbReference type="InterPro" id="IPR051161">
    <property type="entry name" value="Mannose-6P_isomerase_type2"/>
</dbReference>
<evidence type="ECO:0000256" key="8">
    <source>
        <dbReference type="RuleBase" id="RU004190"/>
    </source>
</evidence>
<dbReference type="InterPro" id="IPR006375">
    <property type="entry name" value="Man1P_GuaTrfase/Man6P_Isoase"/>
</dbReference>
<evidence type="ECO:0000259" key="10">
    <source>
        <dbReference type="Pfam" id="PF01050"/>
    </source>
</evidence>
<keyword evidence="4 12" id="KW-0548">Nucleotidyltransferase</keyword>
<evidence type="ECO:0000313" key="12">
    <source>
        <dbReference type="EMBL" id="PPQ25954.1"/>
    </source>
</evidence>
<dbReference type="EMBL" id="NHSJ01000138">
    <property type="protein sequence ID" value="PPQ25954.1"/>
    <property type="molecule type" value="Genomic_DNA"/>
</dbReference>
<gene>
    <name evidence="12" type="ORF">CCR94_23250</name>
</gene>
<dbReference type="InterPro" id="IPR011051">
    <property type="entry name" value="RmlC_Cupin_sf"/>
</dbReference>
<dbReference type="GO" id="GO:0005525">
    <property type="term" value="F:GTP binding"/>
    <property type="evidence" value="ECO:0007669"/>
    <property type="project" value="UniProtKB-KW"/>
</dbReference>
<feature type="domain" description="Nucleotidyl transferase" evidence="9">
    <location>
        <begin position="6"/>
        <end position="285"/>
    </location>
</feature>
<feature type="domain" description="MannoseP isomerase/GMP-like beta-helix" evidence="11">
    <location>
        <begin position="294"/>
        <end position="347"/>
    </location>
</feature>
<dbReference type="InterPro" id="IPR005835">
    <property type="entry name" value="NTP_transferase_dom"/>
</dbReference>
<dbReference type="PANTHER" id="PTHR46390">
    <property type="entry name" value="MANNOSE-1-PHOSPHATE GUANYLYLTRANSFERASE"/>
    <property type="match status" value="1"/>
</dbReference>
<keyword evidence="3 12" id="KW-0808">Transferase</keyword>
<accession>A0A2S6MUB1</accession>
<comment type="caution">
    <text evidence="12">The sequence shown here is derived from an EMBL/GenBank/DDBJ whole genome shotgun (WGS) entry which is preliminary data.</text>
</comment>
<keyword evidence="5" id="KW-0547">Nucleotide-binding</keyword>
<comment type="similarity">
    <text evidence="1 8">Belongs to the mannose-6-phosphate isomerase type 2 family.</text>
</comment>
<dbReference type="NCBIfam" id="TIGR01479">
    <property type="entry name" value="GMP_PMI"/>
    <property type="match status" value="1"/>
</dbReference>
<evidence type="ECO:0000256" key="6">
    <source>
        <dbReference type="ARBA" id="ARBA00023134"/>
    </source>
</evidence>
<dbReference type="Gene3D" id="3.90.550.10">
    <property type="entry name" value="Spore Coat Polysaccharide Biosynthesis Protein SpsA, Chain A"/>
    <property type="match status" value="1"/>
</dbReference>
<protein>
    <recommendedName>
        <fullName evidence="2">mannose-1-phosphate guanylyltransferase</fullName>
        <ecNumber evidence="2">2.7.7.13</ecNumber>
    </recommendedName>
</protein>
<dbReference type="Pfam" id="PF00483">
    <property type="entry name" value="NTP_transferase"/>
    <property type="match status" value="1"/>
</dbReference>
<evidence type="ECO:0000256" key="1">
    <source>
        <dbReference type="ARBA" id="ARBA00006115"/>
    </source>
</evidence>
<evidence type="ECO:0000259" key="11">
    <source>
        <dbReference type="Pfam" id="PF22640"/>
    </source>
</evidence>
<dbReference type="AlphaFoldDB" id="A0A2S6MUB1"/>
<name>A0A2S6MUB1_9HYPH</name>
<dbReference type="SUPFAM" id="SSF53448">
    <property type="entry name" value="Nucleotide-diphospho-sugar transferases"/>
    <property type="match status" value="1"/>
</dbReference>
<sequence length="470" mass="51559">MKKIIPVIMCGGSGTRVWPASRETMPKQFIALLGERSTFQNTLLRLNAAIFDEPVIVTNHDYRFLVQEQMEEIGVHGQIVLEPERRDSAAAVAIACEIAAARAPDALVAVFAADHVVQKVEAFRALCIKAGEAAALGHIVTLGITPTGPATGYGYIRPGAIAVAESGVAKVEAFVEKPDAETAERYIAQGYLWNSGNFFFRADVMRGELAAFEPEIAAAAAEAFASARTDLGFLALDKAAFGKAPKTSIDYAVMERTSHAAVIPADIGWSDVGNWQAVWELSDKDDHGNAIRGHGVVVDGENCYVRADDTLTAVLGVKDVIVVTTDDAVLVVGAQYGDRVKNLVDELKRRKRKEAREHRRVYRPWGYYQSIDSGERHQVKRIVVKPGHKLSLQKHHHRAEHWIVVCGAAEVTRDAETVMVHENESIYLPIGSVHRLVNPGKIDLELIEVQTGSYLGEDDIVRIEDVYHRA</sequence>
<dbReference type="FunFam" id="3.90.550.10:FF:000046">
    <property type="entry name" value="Mannose-1-phosphate guanylyltransferase (GDP)"/>
    <property type="match status" value="1"/>
</dbReference>
<dbReference type="RefSeq" id="WP_104510672.1">
    <property type="nucleotide sequence ID" value="NZ_NHSJ01000138.1"/>
</dbReference>
<dbReference type="CDD" id="cd02509">
    <property type="entry name" value="GDP-M1P_Guanylyltransferase"/>
    <property type="match status" value="1"/>
</dbReference>